<evidence type="ECO:0000256" key="4">
    <source>
        <dbReference type="ARBA" id="ARBA00008061"/>
    </source>
</evidence>
<dbReference type="GO" id="GO:0046872">
    <property type="term" value="F:metal ion binding"/>
    <property type="evidence" value="ECO:0007669"/>
    <property type="project" value="UniProtKB-KW"/>
</dbReference>
<dbReference type="InterPro" id="IPR017853">
    <property type="entry name" value="GH"/>
</dbReference>
<reference evidence="16 17" key="1">
    <citation type="submission" date="2018-04" db="EMBL/GenBank/DDBJ databases">
        <title>The genome of golden apple snail Pomacea canaliculata provides insight into stress tolerance and invasive adaptation.</title>
        <authorList>
            <person name="Liu C."/>
            <person name="Liu B."/>
            <person name="Ren Y."/>
            <person name="Zhang Y."/>
            <person name="Wang H."/>
            <person name="Li S."/>
            <person name="Jiang F."/>
            <person name="Yin L."/>
            <person name="Zhang G."/>
            <person name="Qian W."/>
            <person name="Fan W."/>
        </authorList>
    </citation>
    <scope>NUCLEOTIDE SEQUENCE [LARGE SCALE GENOMIC DNA]</scope>
    <source>
        <strain evidence="16">SZHN2017</strain>
        <tissue evidence="16">Muscle</tissue>
    </source>
</reference>
<dbReference type="Gene3D" id="3.20.20.80">
    <property type="entry name" value="Glycosidases"/>
    <property type="match status" value="2"/>
</dbReference>
<keyword evidence="6" id="KW-0479">Metal-binding</keyword>
<evidence type="ECO:0000259" key="15">
    <source>
        <dbReference type="SMART" id="SM00642"/>
    </source>
</evidence>
<keyword evidence="11" id="KW-0326">Glycosidase</keyword>
<dbReference type="Pfam" id="PF00128">
    <property type="entry name" value="Alpha-amylase"/>
    <property type="match status" value="2"/>
</dbReference>
<dbReference type="GO" id="GO:0005975">
    <property type="term" value="P:carbohydrate metabolic process"/>
    <property type="evidence" value="ECO:0007669"/>
    <property type="project" value="InterPro"/>
</dbReference>
<feature type="compositionally biased region" description="Basic and acidic residues" evidence="13">
    <location>
        <begin position="92"/>
        <end position="102"/>
    </location>
</feature>
<feature type="domain" description="Glycosyl hydrolase family 13 catalytic" evidence="15">
    <location>
        <begin position="85"/>
        <end position="454"/>
    </location>
</feature>
<organism evidence="16 17">
    <name type="scientific">Pomacea canaliculata</name>
    <name type="common">Golden apple snail</name>
    <dbReference type="NCBI Taxonomy" id="400727"/>
    <lineage>
        <taxon>Eukaryota</taxon>
        <taxon>Metazoa</taxon>
        <taxon>Spiralia</taxon>
        <taxon>Lophotrochozoa</taxon>
        <taxon>Mollusca</taxon>
        <taxon>Gastropoda</taxon>
        <taxon>Caenogastropoda</taxon>
        <taxon>Architaenioglossa</taxon>
        <taxon>Ampullarioidea</taxon>
        <taxon>Ampullariidae</taxon>
        <taxon>Pomacea</taxon>
    </lineage>
</organism>
<evidence type="ECO:0000256" key="13">
    <source>
        <dbReference type="SAM" id="MobiDB-lite"/>
    </source>
</evidence>
<evidence type="ECO:0000256" key="8">
    <source>
        <dbReference type="ARBA" id="ARBA00022837"/>
    </source>
</evidence>
<comment type="catalytic activity">
    <reaction evidence="1">
        <text>Endohydrolysis of (1-&gt;4)-alpha-D-glucosidic linkages in polysaccharides containing three or more (1-&gt;4)-alpha-linked D-glucose units.</text>
        <dbReference type="EC" id="3.2.1.1"/>
    </reaction>
</comment>
<feature type="region of interest" description="Disordered" evidence="13">
    <location>
        <begin position="532"/>
        <end position="583"/>
    </location>
</feature>
<dbReference type="EMBL" id="PZQS01000003">
    <property type="protein sequence ID" value="PVD34392.1"/>
    <property type="molecule type" value="Genomic_DNA"/>
</dbReference>
<evidence type="ECO:0000256" key="1">
    <source>
        <dbReference type="ARBA" id="ARBA00000548"/>
    </source>
</evidence>
<evidence type="ECO:0000313" key="16">
    <source>
        <dbReference type="EMBL" id="PVD34392.1"/>
    </source>
</evidence>
<evidence type="ECO:0000256" key="5">
    <source>
        <dbReference type="ARBA" id="ARBA00012595"/>
    </source>
</evidence>
<dbReference type="STRING" id="400727.A0A2T7PLX3"/>
<evidence type="ECO:0000256" key="7">
    <source>
        <dbReference type="ARBA" id="ARBA00022801"/>
    </source>
</evidence>
<dbReference type="PANTHER" id="PTHR43447">
    <property type="entry name" value="ALPHA-AMYLASE"/>
    <property type="match status" value="1"/>
</dbReference>
<dbReference type="Proteomes" id="UP000245119">
    <property type="component" value="Linkage Group LG3"/>
</dbReference>
<dbReference type="InterPro" id="IPR031319">
    <property type="entry name" value="A-amylase_C"/>
</dbReference>
<evidence type="ECO:0000256" key="12">
    <source>
        <dbReference type="RuleBase" id="RU003615"/>
    </source>
</evidence>
<gene>
    <name evidence="16" type="ORF">C0Q70_05664</name>
</gene>
<dbReference type="EC" id="3.2.1.1" evidence="5"/>
<comment type="cofactor">
    <cofactor evidence="2">
        <name>Ca(2+)</name>
        <dbReference type="ChEBI" id="CHEBI:29108"/>
    </cofactor>
</comment>
<evidence type="ECO:0000256" key="2">
    <source>
        <dbReference type="ARBA" id="ARBA00001913"/>
    </source>
</evidence>
<dbReference type="InterPro" id="IPR006047">
    <property type="entry name" value="GH13_cat_dom"/>
</dbReference>
<keyword evidence="8" id="KW-0106">Calcium</keyword>
<protein>
    <recommendedName>
        <fullName evidence="5">alpha-amylase</fullName>
        <ecNumber evidence="5">3.2.1.1</ecNumber>
    </recommendedName>
</protein>
<feature type="region of interest" description="Disordered" evidence="13">
    <location>
        <begin position="92"/>
        <end position="120"/>
    </location>
</feature>
<feature type="domain" description="Glycosyl hydrolase family 13 catalytic" evidence="15">
    <location>
        <begin position="682"/>
        <end position="1049"/>
    </location>
</feature>
<evidence type="ECO:0000256" key="11">
    <source>
        <dbReference type="ARBA" id="ARBA00023295"/>
    </source>
</evidence>
<proteinExistence type="inferred from homology"/>
<comment type="similarity">
    <text evidence="4 12">Belongs to the glycosyl hydrolase 13 family.</text>
</comment>
<comment type="caution">
    <text evidence="16">The sequence shown here is derived from an EMBL/GenBank/DDBJ whole genome shotgun (WGS) entry which is preliminary data.</text>
</comment>
<dbReference type="GO" id="GO:0004556">
    <property type="term" value="F:alpha-amylase activity"/>
    <property type="evidence" value="ECO:0007669"/>
    <property type="project" value="UniProtKB-EC"/>
</dbReference>
<keyword evidence="17" id="KW-1185">Reference proteome</keyword>
<feature type="domain" description="Alpha-amylase C-terminal" evidence="14">
    <location>
        <begin position="463"/>
        <end position="540"/>
    </location>
</feature>
<dbReference type="SUPFAM" id="SSF51011">
    <property type="entry name" value="Glycosyl hydrolase domain"/>
    <property type="match status" value="2"/>
</dbReference>
<name>A0A2T7PLX3_POMCA</name>
<evidence type="ECO:0000259" key="14">
    <source>
        <dbReference type="SMART" id="SM00632"/>
    </source>
</evidence>
<dbReference type="SMART" id="SM00632">
    <property type="entry name" value="Aamy_C"/>
    <property type="match status" value="2"/>
</dbReference>
<dbReference type="SUPFAM" id="SSF51445">
    <property type="entry name" value="(Trans)glycosidases"/>
    <property type="match status" value="2"/>
</dbReference>
<evidence type="ECO:0000256" key="9">
    <source>
        <dbReference type="ARBA" id="ARBA00023214"/>
    </source>
</evidence>
<evidence type="ECO:0000256" key="3">
    <source>
        <dbReference type="ARBA" id="ARBA00001923"/>
    </source>
</evidence>
<dbReference type="SMART" id="SM00642">
    <property type="entry name" value="Aamy"/>
    <property type="match status" value="2"/>
</dbReference>
<evidence type="ECO:0000256" key="6">
    <source>
        <dbReference type="ARBA" id="ARBA00022723"/>
    </source>
</evidence>
<dbReference type="PRINTS" id="PR00110">
    <property type="entry name" value="ALPHAAMYLASE"/>
</dbReference>
<evidence type="ECO:0000256" key="10">
    <source>
        <dbReference type="ARBA" id="ARBA00023277"/>
    </source>
</evidence>
<dbReference type="CDD" id="cd11317">
    <property type="entry name" value="AmyAc_bac_euk_AmyA"/>
    <property type="match status" value="2"/>
</dbReference>
<keyword evidence="7" id="KW-0378">Hydrolase</keyword>
<feature type="compositionally biased region" description="Low complexity" evidence="13">
    <location>
        <begin position="559"/>
        <end position="579"/>
    </location>
</feature>
<sequence length="1343" mass="145414">MYLSLPRRYSEPESRPHLVQVAETEQVAVADVVGVAVVVDMTVTRRTLAAWVEVLSAVGYPRVTERRSVKGCTARSLTFILGSAHVIDDRVDENPFRTSRDGGDEESPFHGHNGSLSPPMEHVVITSPPYPWWQRYQPVSYKLVSRSGNEEQFADMAKRCNAVGVRIFVDSVVNHMSGTENKGQGSGGTSFDGPSLSYPGVPYSAQNFNPRSKCPSGDGHVNNYGDPNNVRNCYLLSLSDLDQSQDYVRKKIIEYYNHLIDLGVAGFRVDASKHMWPQDIAAIQAGTKDTQFGGKPFYYHEVIDQNDGAIKVNEYYSLGRVTEFRYCQKIKMGIENFGELGGVYDPGWGMADDDHAFVFVDNHDNQRGHGGGGQILTHEKPLEYRLAVAFTLAWKYGFTRVMSSYSFGDNSDQGPPHNSDYSTADVPINSDGSCGGGWVCEHRWPSIRGMALFRNAVAGTEVRNYYNQGDVVAFTRGNKGFFIMGKRGFDQQVQTGLSAGQYCDLISNCQQKITVDGSGNARVRPYSNSDPVVAIIQGGPTGPIQEGSVGTSSGGNQGSSGTATTASPAVVTTPKATSTPAPPCEDKYTGDCKEFDGHCTDLIVQHVCPKFCGICTPAATNAPATSASATNTVSTSGSACESGWSTAGADAKASEKLQHACDILIHSITPGDYTDPHCDGKQVIVHLFSWKWTDIAAECERFLGPKGFCGVQISPPQEHPIVTTPRDPWWQRYQPVSYKLVSRSGTEEEFADMVSRCNAAGVRIYADIVMNQMTGTERSGVGTAGSKFDGGTLDFPEVPYTSTHFNPRSKCPSGSGSIQNYGNAMEVRNCNLLTLADLDQSQDYVREKIAGYLNHMIELGVAGFRVDASKHMWPKDLTAIQGMLKETKFGGKPFFAHEVIDMGDGAIRATEYTDLGYVTEFRYGPAMTRAVQDFGSFKNVGVGGGMLDSGHALVFVDNHDNQRGHGAGGNMVTFHRPDDYKLVQAFTIAWNFGFVRVMSSFEFSDPDSSPPHNSDYSTADVTINADGSCGGGWVCEHRWPAIGNMGFFAMGKGGFDKTFDTGLPAGEYCDLVSNCAQKITVDASGSAHLTPYDSSNPVVAFVVDTIPPGAMLGTLGGRPCSPSLDAGVVYHLVVGQQMVRRPDVMATIDYGDNPWRRTVILIERQTSVGQDLFIRGGIDHKHRSGCTSVASSSACAIPIKHRDLGTGSHFAKVSAWSVGDDYLDWYGAESGQGSFQGLPPTGTPAVWTTNDRSNSGVQRVQQGSKYGQHYWLIDVDMDCSKTEDSYFEFKAIVGSWEGDIGASTCTGAGGGAAPYTSVNHIARCGFLNVFHFGSSACTIDTLS</sequence>
<keyword evidence="10" id="KW-0119">Carbohydrate metabolism</keyword>
<feature type="domain" description="Alpha-amylase C-terminal" evidence="14">
    <location>
        <begin position="1036"/>
        <end position="1106"/>
    </location>
</feature>
<dbReference type="Gene3D" id="2.60.40.1180">
    <property type="entry name" value="Golgi alpha-mannosidase II"/>
    <property type="match status" value="1"/>
</dbReference>
<dbReference type="InterPro" id="IPR013780">
    <property type="entry name" value="Glyco_hydro_b"/>
</dbReference>
<accession>A0A2T7PLX3</accession>
<keyword evidence="9" id="KW-0868">Chloride</keyword>
<dbReference type="OrthoDB" id="550577at2759"/>
<evidence type="ECO:0000313" key="17">
    <source>
        <dbReference type="Proteomes" id="UP000245119"/>
    </source>
</evidence>
<comment type="cofactor">
    <cofactor evidence="3">
        <name>chloride</name>
        <dbReference type="ChEBI" id="CHEBI:17996"/>
    </cofactor>
</comment>
<dbReference type="InterPro" id="IPR006046">
    <property type="entry name" value="Alpha_amylase"/>
</dbReference>